<keyword evidence="7" id="KW-0067">ATP-binding</keyword>
<dbReference type="FunFam" id="3.40.50.300:FF:000163">
    <property type="entry name" value="Multidrug resistance-associated protein member 4"/>
    <property type="match status" value="1"/>
</dbReference>
<evidence type="ECO:0000313" key="14">
    <source>
        <dbReference type="EMBL" id="KAG7354998.1"/>
    </source>
</evidence>
<feature type="compositionally biased region" description="Basic and acidic residues" evidence="10">
    <location>
        <begin position="20"/>
        <end position="29"/>
    </location>
</feature>
<dbReference type="Pfam" id="PF00664">
    <property type="entry name" value="ABC_membrane"/>
    <property type="match status" value="2"/>
</dbReference>
<feature type="transmembrane region" description="Helical" evidence="11">
    <location>
        <begin position="952"/>
        <end position="981"/>
    </location>
</feature>
<reference evidence="14" key="1">
    <citation type="journal article" date="2021" name="Sci. Rep.">
        <title>Diploid genomic architecture of Nitzschia inconspicua, an elite biomass production diatom.</title>
        <authorList>
            <person name="Oliver A."/>
            <person name="Podell S."/>
            <person name="Pinowska A."/>
            <person name="Traller J.C."/>
            <person name="Smith S.R."/>
            <person name="McClure R."/>
            <person name="Beliaev A."/>
            <person name="Bohutskyi P."/>
            <person name="Hill E.A."/>
            <person name="Rabines A."/>
            <person name="Zheng H."/>
            <person name="Allen L.Z."/>
            <person name="Kuo A."/>
            <person name="Grigoriev I.V."/>
            <person name="Allen A.E."/>
            <person name="Hazlebeck D."/>
            <person name="Allen E.E."/>
        </authorList>
    </citation>
    <scope>NUCLEOTIDE SEQUENCE</scope>
    <source>
        <strain evidence="14">Hildebrandi</strain>
    </source>
</reference>
<keyword evidence="3" id="KW-0813">Transport</keyword>
<evidence type="ECO:0000256" key="11">
    <source>
        <dbReference type="SAM" id="Phobius"/>
    </source>
</evidence>
<evidence type="ECO:0000256" key="1">
    <source>
        <dbReference type="ARBA" id="ARBA00004141"/>
    </source>
</evidence>
<keyword evidence="6" id="KW-0547">Nucleotide-binding</keyword>
<dbReference type="EMBL" id="JAGRRH010000016">
    <property type="protein sequence ID" value="KAG7354998.1"/>
    <property type="molecule type" value="Genomic_DNA"/>
</dbReference>
<dbReference type="GO" id="GO:0016020">
    <property type="term" value="C:membrane"/>
    <property type="evidence" value="ECO:0007669"/>
    <property type="project" value="UniProtKB-SubCell"/>
</dbReference>
<evidence type="ECO:0000256" key="6">
    <source>
        <dbReference type="ARBA" id="ARBA00022741"/>
    </source>
</evidence>
<dbReference type="PROSITE" id="PS00211">
    <property type="entry name" value="ABC_TRANSPORTER_1"/>
    <property type="match status" value="2"/>
</dbReference>
<dbReference type="PANTHER" id="PTHR24223">
    <property type="entry name" value="ATP-BINDING CASSETTE SUB-FAMILY C"/>
    <property type="match status" value="1"/>
</dbReference>
<evidence type="ECO:0000256" key="8">
    <source>
        <dbReference type="ARBA" id="ARBA00022989"/>
    </source>
</evidence>
<feature type="transmembrane region" description="Helical" evidence="11">
    <location>
        <begin position="823"/>
        <end position="845"/>
    </location>
</feature>
<dbReference type="CDD" id="cd18579">
    <property type="entry name" value="ABC_6TM_ABCC_D1"/>
    <property type="match status" value="1"/>
</dbReference>
<evidence type="ECO:0000313" key="15">
    <source>
        <dbReference type="Proteomes" id="UP000693970"/>
    </source>
</evidence>
<dbReference type="FunFam" id="3.40.50.300:FF:000973">
    <property type="entry name" value="Multidrug resistance-associated protein 4"/>
    <property type="match status" value="1"/>
</dbReference>
<comment type="subcellular location">
    <subcellularLocation>
        <location evidence="1">Membrane</location>
        <topology evidence="1">Multi-pass membrane protein</topology>
    </subcellularLocation>
</comment>
<accession>A0A9K3L3G1</accession>
<reference evidence="14" key="2">
    <citation type="submission" date="2021-04" db="EMBL/GenBank/DDBJ databases">
        <authorList>
            <person name="Podell S."/>
        </authorList>
    </citation>
    <scope>NUCLEOTIDE SEQUENCE</scope>
    <source>
        <strain evidence="14">Hildebrandi</strain>
    </source>
</reference>
<evidence type="ECO:0000256" key="5">
    <source>
        <dbReference type="ARBA" id="ARBA00022737"/>
    </source>
</evidence>
<feature type="domain" description="ABC transporter" evidence="12">
    <location>
        <begin position="1156"/>
        <end position="1392"/>
    </location>
</feature>
<dbReference type="InterPro" id="IPR050173">
    <property type="entry name" value="ABC_transporter_C-like"/>
</dbReference>
<dbReference type="OrthoDB" id="6500128at2759"/>
<name>A0A9K3L3G1_9STRA</name>
<feature type="transmembrane region" description="Helical" evidence="11">
    <location>
        <begin position="1091"/>
        <end position="1111"/>
    </location>
</feature>
<evidence type="ECO:0000256" key="3">
    <source>
        <dbReference type="ARBA" id="ARBA00022448"/>
    </source>
</evidence>
<keyword evidence="9 11" id="KW-0472">Membrane</keyword>
<feature type="domain" description="ABC transmembrane type-1" evidence="13">
    <location>
        <begin position="175"/>
        <end position="490"/>
    </location>
</feature>
<feature type="transmembrane region" description="Helical" evidence="11">
    <location>
        <begin position="434"/>
        <end position="456"/>
    </location>
</feature>
<feature type="compositionally biased region" description="Low complexity" evidence="10">
    <location>
        <begin position="1"/>
        <end position="16"/>
    </location>
</feature>
<sequence>MDSTMTKRNVTTSTTTKISDLFREVDHTDNNGPSASNGENQQMISDELPSISSIQQQQQQQQQQLQQCQQSLMTSNDDYPLPQHVRPPNPLQHASIWSKLTFSWAYQPLLAVGSKRPLEEIDLPELDPVDTSHYQRQKLQQLWQQQHQQQSKNDHTSLAKALLKDYFRSTWLAQVLLVIQMVSRIGQAVALGYLLQTFEEDPVVPDDRRILASGFFWAGVLTICGAISFPAKQLQFFETYRKGMQTRVGLVAAIYAKTLRLPSTMGKHSDSHSTTTTKTTNTNDNKTSNKKNVSSSASPSSSGQITNLASNDVERFLVTSVSSIYLIYGPLEAIAIVLVGVYTVGSSFAAGLVFLVAVLLPLQFYLSRKFVRLRSAVAAKTDARVGWTAQALTGARTVKLNGWELQLQQRIQKLRNEEIHYIQSSTRYKAFNEAIYFVASLTISVVIFSVDVFVAGNELSARKVFTTVSLNNILQMTLARLIPNAIMGLSECHVSCRRIQNFLQQPELLEDQEIMNRSSSRSSDVPTNGFVMSLNHVTSYWESSKDVCINRADQNNRSVAVKDVTLQFLPGTLYTVVGKIGSGKSALLSTLAGEMTVGHGSIDRNYSSLSYAEQEPWIMNGTIRENIVMGEKFEQSQYDKIIFACGLEPDLQSFAFGDETIVGERGVQCSGGQKSRIALARIIYKDAQVVLLDDPLSAVDAKVAQHIFRYAIQELCVNRQKCVIMVTHQQAFMEPRSRCILMSDGMCQSFESYQALSAEHPETHVEIPSRDSCVEENLPKLFSSEVNLEITKSEESDHPKSQESELVANMETKNTGLIRWSTWVAYLAAMGGWPVLIVFVSIFVVTQSALLLTIVEIGNWSEVDPQEQTSLNWLRKILGFTASVVSLSFLRAMISFFILVQASNRLHLQVLKAVMLAKIEFFDCNPIGRILNRFSADTGICDEILPLTMFDFLVGFFMAMGSLITAVVVLPHVLVALPFLLWRFWKLRQLFVKTTRELKRLEGISRSPCFALLSESKDGISTIRSNGFIPYCSKKFESFHDAHTRAFFSFVPASRWFAFKMDGIAFCLVAITSLLAVLLRSEGWFSIDPVLLGLALSLLLQLAGTNFPWMIRQSAEVVNQMISVERLLEYAAAPQELPLFSPFDEDHKDWPIKPSVSFNDVSVRYRRNLPRVLSNVSFSVAPSTKIGVVGRSGSGKSTLVQSMFRLLNTDEGNIELDGLDISKFGLHKLRHSMSVIPQQPFLFSHCTIRKNLDPFGNHDDSAILKALGSVQMLDTVTMTLPNGLDTIVAEGGSNFSVGQRQLLCLARAILRKTKILVLDEATANVDVATSKLIYQAIDKEFEQATIISVAHRLEAVITYDRIMVLGDGQLLEYGQPKELLAIPGGHFVSMVTAQGITF</sequence>
<dbReference type="InterPro" id="IPR011527">
    <property type="entry name" value="ABC1_TM_dom"/>
</dbReference>
<protein>
    <submittedName>
        <fullName evidence="14">Multidrug ABC transporter permease/ATPase</fullName>
    </submittedName>
</protein>
<dbReference type="Pfam" id="PF00005">
    <property type="entry name" value="ABC_tran"/>
    <property type="match status" value="2"/>
</dbReference>
<dbReference type="InterPro" id="IPR044746">
    <property type="entry name" value="ABCC_6TM_D1"/>
</dbReference>
<feature type="transmembrane region" description="Helical" evidence="11">
    <location>
        <begin position="877"/>
        <end position="900"/>
    </location>
</feature>
<keyword evidence="8 11" id="KW-1133">Transmembrane helix</keyword>
<feature type="region of interest" description="Disordered" evidence="10">
    <location>
        <begin position="1"/>
        <end position="84"/>
    </location>
</feature>
<feature type="compositionally biased region" description="Low complexity" evidence="10">
    <location>
        <begin position="55"/>
        <end position="70"/>
    </location>
</feature>
<evidence type="ECO:0000259" key="13">
    <source>
        <dbReference type="PROSITE" id="PS50929"/>
    </source>
</evidence>
<dbReference type="FunFam" id="1.20.1560.10:FF:000013">
    <property type="entry name" value="ABC transporter C family member 2"/>
    <property type="match status" value="1"/>
</dbReference>
<gene>
    <name evidence="14" type="ORF">IV203_004354</name>
</gene>
<dbReference type="PANTHER" id="PTHR24223:SF456">
    <property type="entry name" value="MULTIDRUG RESISTANCE-ASSOCIATED PROTEIN LETHAL(2)03659"/>
    <property type="match status" value="1"/>
</dbReference>
<feature type="compositionally biased region" description="Polar residues" evidence="10">
    <location>
        <begin position="30"/>
        <end position="54"/>
    </location>
</feature>
<evidence type="ECO:0000259" key="12">
    <source>
        <dbReference type="PROSITE" id="PS50893"/>
    </source>
</evidence>
<dbReference type="InterPro" id="IPR003439">
    <property type="entry name" value="ABC_transporter-like_ATP-bd"/>
</dbReference>
<dbReference type="GO" id="GO:0016887">
    <property type="term" value="F:ATP hydrolysis activity"/>
    <property type="evidence" value="ECO:0007669"/>
    <property type="project" value="InterPro"/>
</dbReference>
<evidence type="ECO:0000256" key="9">
    <source>
        <dbReference type="ARBA" id="ARBA00023136"/>
    </source>
</evidence>
<dbReference type="SMART" id="SM00382">
    <property type="entry name" value="AAA"/>
    <property type="match status" value="2"/>
</dbReference>
<dbReference type="GO" id="GO:0140359">
    <property type="term" value="F:ABC-type transporter activity"/>
    <property type="evidence" value="ECO:0007669"/>
    <property type="project" value="InterPro"/>
</dbReference>
<feature type="transmembrane region" description="Helical" evidence="11">
    <location>
        <begin position="1057"/>
        <end position="1079"/>
    </location>
</feature>
<dbReference type="CDD" id="cd03244">
    <property type="entry name" value="ABCC_MRP_domain2"/>
    <property type="match status" value="1"/>
</dbReference>
<comment type="similarity">
    <text evidence="2">Belongs to the ABC transporter superfamily. ABCC family. Conjugate transporter (TC 3.A.1.208) subfamily.</text>
</comment>
<evidence type="ECO:0000256" key="4">
    <source>
        <dbReference type="ARBA" id="ARBA00022692"/>
    </source>
</evidence>
<keyword evidence="4 11" id="KW-0812">Transmembrane</keyword>
<dbReference type="CDD" id="cd03250">
    <property type="entry name" value="ABCC_MRP_domain1"/>
    <property type="match status" value="1"/>
</dbReference>
<evidence type="ECO:0000256" key="10">
    <source>
        <dbReference type="SAM" id="MobiDB-lite"/>
    </source>
</evidence>
<feature type="compositionally biased region" description="Low complexity" evidence="10">
    <location>
        <begin position="272"/>
        <end position="302"/>
    </location>
</feature>
<dbReference type="Proteomes" id="UP000693970">
    <property type="component" value="Unassembled WGS sequence"/>
</dbReference>
<keyword evidence="15" id="KW-1185">Reference proteome</keyword>
<keyword evidence="5" id="KW-0677">Repeat</keyword>
<evidence type="ECO:0000256" key="2">
    <source>
        <dbReference type="ARBA" id="ARBA00009726"/>
    </source>
</evidence>
<feature type="domain" description="ABC transporter" evidence="12">
    <location>
        <begin position="544"/>
        <end position="769"/>
    </location>
</feature>
<dbReference type="InterPro" id="IPR017871">
    <property type="entry name" value="ABC_transporter-like_CS"/>
</dbReference>
<dbReference type="InterPro" id="IPR003593">
    <property type="entry name" value="AAA+_ATPase"/>
</dbReference>
<feature type="region of interest" description="Disordered" evidence="10">
    <location>
        <begin position="264"/>
        <end position="305"/>
    </location>
</feature>
<organism evidence="14 15">
    <name type="scientific">Nitzschia inconspicua</name>
    <dbReference type="NCBI Taxonomy" id="303405"/>
    <lineage>
        <taxon>Eukaryota</taxon>
        <taxon>Sar</taxon>
        <taxon>Stramenopiles</taxon>
        <taxon>Ochrophyta</taxon>
        <taxon>Bacillariophyta</taxon>
        <taxon>Bacillariophyceae</taxon>
        <taxon>Bacillariophycidae</taxon>
        <taxon>Bacillariales</taxon>
        <taxon>Bacillariaceae</taxon>
        <taxon>Nitzschia</taxon>
    </lineage>
</organism>
<dbReference type="PROSITE" id="PS50929">
    <property type="entry name" value="ABC_TM1F"/>
    <property type="match status" value="2"/>
</dbReference>
<dbReference type="GO" id="GO:0005524">
    <property type="term" value="F:ATP binding"/>
    <property type="evidence" value="ECO:0007669"/>
    <property type="project" value="UniProtKB-KW"/>
</dbReference>
<feature type="transmembrane region" description="Helical" evidence="11">
    <location>
        <begin position="324"/>
        <end position="342"/>
    </location>
</feature>
<proteinExistence type="inferred from homology"/>
<feature type="transmembrane region" description="Helical" evidence="11">
    <location>
        <begin position="171"/>
        <end position="195"/>
    </location>
</feature>
<feature type="domain" description="ABC transmembrane type-1" evidence="13">
    <location>
        <begin position="835"/>
        <end position="1104"/>
    </location>
</feature>
<dbReference type="PROSITE" id="PS50893">
    <property type="entry name" value="ABC_TRANSPORTER_2"/>
    <property type="match status" value="2"/>
</dbReference>
<feature type="transmembrane region" description="Helical" evidence="11">
    <location>
        <begin position="348"/>
        <end position="366"/>
    </location>
</feature>
<comment type="caution">
    <text evidence="14">The sequence shown here is derived from an EMBL/GenBank/DDBJ whole genome shotgun (WGS) entry which is preliminary data.</text>
</comment>
<evidence type="ECO:0000256" key="7">
    <source>
        <dbReference type="ARBA" id="ARBA00022840"/>
    </source>
</evidence>
<feature type="transmembrane region" description="Helical" evidence="11">
    <location>
        <begin position="210"/>
        <end position="231"/>
    </location>
</feature>